<dbReference type="InterPro" id="IPR056333">
    <property type="entry name" value="BBS7_pf_dom"/>
</dbReference>
<feature type="domain" description="BBS7 platform" evidence="2">
    <location>
        <begin position="33"/>
        <end position="69"/>
    </location>
</feature>
<gene>
    <name evidence="3" type="ORF">DICVIV_08401</name>
</gene>
<sequence>MKRKVIMFDHHKHENHPKSFGNAQKKHRLVNYKGSVLFRSDSVSTIAIIRDIISEETTKMQIKLQMSCDLNDASVEHCLRLMHPRMLHLLNLEKRKMMASALKELEANNDDISFLSEENMKILKEHDVIFQEAERDSFELDVALDSTGQLYRKRAAFRKTASIIQAFVLE</sequence>
<dbReference type="Proteomes" id="UP000053766">
    <property type="component" value="Unassembled WGS sequence"/>
</dbReference>
<dbReference type="AlphaFoldDB" id="A0A0D8XP38"/>
<protein>
    <submittedName>
        <fullName evidence="3">Uncharacterized protein</fullName>
    </submittedName>
</protein>
<dbReference type="Pfam" id="PF23349">
    <property type="entry name" value="BBS7_hp"/>
    <property type="match status" value="1"/>
</dbReference>
<proteinExistence type="predicted"/>
<dbReference type="Pfam" id="PF23361">
    <property type="entry name" value="BBS7_pf"/>
    <property type="match status" value="1"/>
</dbReference>
<organism evidence="3 4">
    <name type="scientific">Dictyocaulus viviparus</name>
    <name type="common">Bovine lungworm</name>
    <dbReference type="NCBI Taxonomy" id="29172"/>
    <lineage>
        <taxon>Eukaryota</taxon>
        <taxon>Metazoa</taxon>
        <taxon>Ecdysozoa</taxon>
        <taxon>Nematoda</taxon>
        <taxon>Chromadorea</taxon>
        <taxon>Rhabditida</taxon>
        <taxon>Rhabditina</taxon>
        <taxon>Rhabditomorpha</taxon>
        <taxon>Strongyloidea</taxon>
        <taxon>Metastrongylidae</taxon>
        <taxon>Dictyocaulus</taxon>
    </lineage>
</organism>
<dbReference type="InterPro" id="IPR056335">
    <property type="entry name" value="BBS7_hairpin"/>
</dbReference>
<dbReference type="GO" id="GO:0034464">
    <property type="term" value="C:BBSome"/>
    <property type="evidence" value="ECO:0007669"/>
    <property type="project" value="TreeGrafter"/>
</dbReference>
<feature type="domain" description="BBS7 helical hairpin" evidence="1">
    <location>
        <begin position="72"/>
        <end position="160"/>
    </location>
</feature>
<dbReference type="STRING" id="29172.A0A0D8XP38"/>
<dbReference type="PANTHER" id="PTHR16074">
    <property type="entry name" value="BARDET-BIEDL SYNDROME 7 PROTEIN"/>
    <property type="match status" value="1"/>
</dbReference>
<evidence type="ECO:0000313" key="4">
    <source>
        <dbReference type="Proteomes" id="UP000053766"/>
    </source>
</evidence>
<dbReference type="GO" id="GO:0005930">
    <property type="term" value="C:axoneme"/>
    <property type="evidence" value="ECO:0007669"/>
    <property type="project" value="TreeGrafter"/>
</dbReference>
<dbReference type="EMBL" id="KN716401">
    <property type="protein sequence ID" value="KJH45564.1"/>
    <property type="molecule type" value="Genomic_DNA"/>
</dbReference>
<dbReference type="OrthoDB" id="414590at2759"/>
<dbReference type="PANTHER" id="PTHR16074:SF4">
    <property type="entry name" value="BARDET-BIEDL SYNDROME 7 PROTEIN"/>
    <property type="match status" value="1"/>
</dbReference>
<reference evidence="3 4" key="1">
    <citation type="submission" date="2013-11" db="EMBL/GenBank/DDBJ databases">
        <title>Draft genome of the bovine lungworm Dictyocaulus viviparus.</title>
        <authorList>
            <person name="Mitreva M."/>
        </authorList>
    </citation>
    <scope>NUCLEOTIDE SEQUENCE [LARGE SCALE GENOMIC DNA]</scope>
    <source>
        <strain evidence="3 4">HannoverDv2000</strain>
    </source>
</reference>
<keyword evidence="4" id="KW-1185">Reference proteome</keyword>
<dbReference type="GO" id="GO:0016020">
    <property type="term" value="C:membrane"/>
    <property type="evidence" value="ECO:0007669"/>
    <property type="project" value="TreeGrafter"/>
</dbReference>
<name>A0A0D8XP38_DICVI</name>
<dbReference type="GO" id="GO:0008104">
    <property type="term" value="P:intracellular protein localization"/>
    <property type="evidence" value="ECO:0007669"/>
    <property type="project" value="TreeGrafter"/>
</dbReference>
<evidence type="ECO:0000259" key="1">
    <source>
        <dbReference type="Pfam" id="PF23349"/>
    </source>
</evidence>
<reference evidence="4" key="2">
    <citation type="journal article" date="2016" name="Sci. Rep.">
        <title>Dictyocaulus viviparus genome, variome and transcriptome elucidate lungworm biology and support future intervention.</title>
        <authorList>
            <person name="McNulty S.N."/>
            <person name="Strube C."/>
            <person name="Rosa B.A."/>
            <person name="Martin J.C."/>
            <person name="Tyagi R."/>
            <person name="Choi Y.J."/>
            <person name="Wang Q."/>
            <person name="Hallsworth Pepin K."/>
            <person name="Zhang X."/>
            <person name="Ozersky P."/>
            <person name="Wilson R.K."/>
            <person name="Sternberg P.W."/>
            <person name="Gasser R.B."/>
            <person name="Mitreva M."/>
        </authorList>
    </citation>
    <scope>NUCLEOTIDE SEQUENCE [LARGE SCALE GENOMIC DNA]</scope>
    <source>
        <strain evidence="4">HannoverDv2000</strain>
    </source>
</reference>
<accession>A0A0D8XP38</accession>
<dbReference type="GO" id="GO:0060271">
    <property type="term" value="P:cilium assembly"/>
    <property type="evidence" value="ECO:0007669"/>
    <property type="project" value="TreeGrafter"/>
</dbReference>
<evidence type="ECO:0000259" key="2">
    <source>
        <dbReference type="Pfam" id="PF23361"/>
    </source>
</evidence>
<evidence type="ECO:0000313" key="3">
    <source>
        <dbReference type="EMBL" id="KJH45564.1"/>
    </source>
</evidence>
<dbReference type="GO" id="GO:0036064">
    <property type="term" value="C:ciliary basal body"/>
    <property type="evidence" value="ECO:0007669"/>
    <property type="project" value="TreeGrafter"/>
</dbReference>
<dbReference type="GO" id="GO:0043005">
    <property type="term" value="C:neuron projection"/>
    <property type="evidence" value="ECO:0007669"/>
    <property type="project" value="TreeGrafter"/>
</dbReference>